<evidence type="ECO:0000313" key="1">
    <source>
        <dbReference type="EMBL" id="KAK2825802.1"/>
    </source>
</evidence>
<dbReference type="EMBL" id="JAUPFM010000016">
    <property type="protein sequence ID" value="KAK2825802.1"/>
    <property type="molecule type" value="Genomic_DNA"/>
</dbReference>
<dbReference type="Proteomes" id="UP001187415">
    <property type="component" value="Unassembled WGS sequence"/>
</dbReference>
<sequence length="157" mass="17112">MLRFAALTGPAAVSNAARDHAGASREVNSATFALIGARERLLACARQDPTLRDASRVLHGRANSESFAPIVLSLLRAPVRGQERLVELCVALTLVHGFRRFLPGKQDLLAGKELLNDLWPRSRVITESSSSRRNFLHGDSHGNLDFSSCDSAPEMHT</sequence>
<keyword evidence="2" id="KW-1185">Reference proteome</keyword>
<name>A0AA88S0N6_CHASR</name>
<dbReference type="AlphaFoldDB" id="A0AA88S0N6"/>
<comment type="caution">
    <text evidence="1">The sequence shown here is derived from an EMBL/GenBank/DDBJ whole genome shotgun (WGS) entry which is preliminary data.</text>
</comment>
<gene>
    <name evidence="1" type="ORF">Q5P01_020016</name>
</gene>
<accession>A0AA88S0N6</accession>
<evidence type="ECO:0000313" key="2">
    <source>
        <dbReference type="Proteomes" id="UP001187415"/>
    </source>
</evidence>
<reference evidence="1" key="1">
    <citation type="submission" date="2023-07" db="EMBL/GenBank/DDBJ databases">
        <title>Chromosome-level Genome Assembly of Striped Snakehead (Channa striata).</title>
        <authorList>
            <person name="Liu H."/>
        </authorList>
    </citation>
    <scope>NUCLEOTIDE SEQUENCE</scope>
    <source>
        <strain evidence="1">Gz</strain>
        <tissue evidence="1">Muscle</tissue>
    </source>
</reference>
<proteinExistence type="predicted"/>
<protein>
    <submittedName>
        <fullName evidence="1">Uncharacterized protein</fullName>
    </submittedName>
</protein>
<organism evidence="1 2">
    <name type="scientific">Channa striata</name>
    <name type="common">Snakehead murrel</name>
    <name type="synonym">Ophicephalus striatus</name>
    <dbReference type="NCBI Taxonomy" id="64152"/>
    <lineage>
        <taxon>Eukaryota</taxon>
        <taxon>Metazoa</taxon>
        <taxon>Chordata</taxon>
        <taxon>Craniata</taxon>
        <taxon>Vertebrata</taxon>
        <taxon>Euteleostomi</taxon>
        <taxon>Actinopterygii</taxon>
        <taxon>Neopterygii</taxon>
        <taxon>Teleostei</taxon>
        <taxon>Neoteleostei</taxon>
        <taxon>Acanthomorphata</taxon>
        <taxon>Anabantaria</taxon>
        <taxon>Anabantiformes</taxon>
        <taxon>Channoidei</taxon>
        <taxon>Channidae</taxon>
        <taxon>Channa</taxon>
    </lineage>
</organism>